<accession>A0AAD8QA76</accession>
<dbReference type="AlphaFoldDB" id="A0AAD8QA76"/>
<organism evidence="2 3">
    <name type="scientific">Colletotrichum navitas</name>
    <dbReference type="NCBI Taxonomy" id="681940"/>
    <lineage>
        <taxon>Eukaryota</taxon>
        <taxon>Fungi</taxon>
        <taxon>Dikarya</taxon>
        <taxon>Ascomycota</taxon>
        <taxon>Pezizomycotina</taxon>
        <taxon>Sordariomycetes</taxon>
        <taxon>Hypocreomycetidae</taxon>
        <taxon>Glomerellales</taxon>
        <taxon>Glomerellaceae</taxon>
        <taxon>Colletotrichum</taxon>
        <taxon>Colletotrichum graminicola species complex</taxon>
    </lineage>
</organism>
<keyword evidence="1" id="KW-0812">Transmembrane</keyword>
<proteinExistence type="predicted"/>
<evidence type="ECO:0000313" key="2">
    <source>
        <dbReference type="EMBL" id="KAK1598876.1"/>
    </source>
</evidence>
<dbReference type="EMBL" id="JAHLJV010000003">
    <property type="protein sequence ID" value="KAK1598876.1"/>
    <property type="molecule type" value="Genomic_DNA"/>
</dbReference>
<name>A0AAD8QA76_9PEZI</name>
<dbReference type="RefSeq" id="XP_060419538.1">
    <property type="nucleotide sequence ID" value="XM_060556585.1"/>
</dbReference>
<comment type="caution">
    <text evidence="2">The sequence shown here is derived from an EMBL/GenBank/DDBJ whole genome shotgun (WGS) entry which is preliminary data.</text>
</comment>
<sequence length="151" mass="15736">MLVSNISASSLAASALASMVIFFCSRGVRTLPPPRGNRGSSSLSKAETAGALGAGASAVAVFFSFVGVSRFDGRDTLEAFAALDGGVPPGASFRLSELIFVVAPKNEVAIACNSSGLDVMEEQVQEKRPRDLFAPAPPKHFFSSVGRDVER</sequence>
<feature type="transmembrane region" description="Helical" evidence="1">
    <location>
        <begin position="49"/>
        <end position="68"/>
    </location>
</feature>
<evidence type="ECO:0000256" key="1">
    <source>
        <dbReference type="SAM" id="Phobius"/>
    </source>
</evidence>
<keyword evidence="1" id="KW-1133">Transmembrane helix</keyword>
<gene>
    <name evidence="2" type="ORF">LY79DRAFT_536296</name>
</gene>
<protein>
    <submittedName>
        <fullName evidence="2">Uncharacterized protein</fullName>
    </submittedName>
</protein>
<keyword evidence="1" id="KW-0472">Membrane</keyword>
<reference evidence="2" key="1">
    <citation type="submission" date="2021-06" db="EMBL/GenBank/DDBJ databases">
        <title>Comparative genomics, transcriptomics and evolutionary studies reveal genomic signatures of adaptation to plant cell wall in hemibiotrophic fungi.</title>
        <authorList>
            <consortium name="DOE Joint Genome Institute"/>
            <person name="Baroncelli R."/>
            <person name="Diaz J.F."/>
            <person name="Benocci T."/>
            <person name="Peng M."/>
            <person name="Battaglia E."/>
            <person name="Haridas S."/>
            <person name="Andreopoulos W."/>
            <person name="Labutti K."/>
            <person name="Pangilinan J."/>
            <person name="Floch G.L."/>
            <person name="Makela M.R."/>
            <person name="Henrissat B."/>
            <person name="Grigoriev I.V."/>
            <person name="Crouch J.A."/>
            <person name="De Vries R.P."/>
            <person name="Sukno S.A."/>
            <person name="Thon M.R."/>
        </authorList>
    </citation>
    <scope>NUCLEOTIDE SEQUENCE</scope>
    <source>
        <strain evidence="2">CBS 125086</strain>
    </source>
</reference>
<dbReference type="GeneID" id="85440825"/>
<keyword evidence="3" id="KW-1185">Reference proteome</keyword>
<dbReference type="Proteomes" id="UP001230504">
    <property type="component" value="Unassembled WGS sequence"/>
</dbReference>
<feature type="transmembrane region" description="Helical" evidence="1">
    <location>
        <begin position="6"/>
        <end position="28"/>
    </location>
</feature>
<evidence type="ECO:0000313" key="3">
    <source>
        <dbReference type="Proteomes" id="UP001230504"/>
    </source>
</evidence>